<dbReference type="Pfam" id="PF00212">
    <property type="entry name" value="ANP"/>
    <property type="match status" value="1"/>
</dbReference>
<sequence>MVGLSRLRGGGLLLVLALLPLALDGKPLEEAPTALSRIIPFSRPVRKESRAVLDPMVHPGRPARSGDDGDLSRLEGLDTEALVDGCFGLKLVRVGVSSGLGCNPPTVSSSHRARRPCQKGAAGRLESDGEP</sequence>
<name>A0A2D4F243_MICCO</name>
<reference evidence="10" key="1">
    <citation type="submission" date="2017-07" db="EMBL/GenBank/DDBJ databases">
        <authorList>
            <person name="Mikheyev A."/>
            <person name="Grau M."/>
        </authorList>
    </citation>
    <scope>NUCLEOTIDE SEQUENCE</scope>
    <source>
        <tissue evidence="10">Venom_gland</tissue>
    </source>
</reference>
<dbReference type="GO" id="GO:0008217">
    <property type="term" value="P:regulation of blood pressure"/>
    <property type="evidence" value="ECO:0007669"/>
    <property type="project" value="UniProtKB-KW"/>
</dbReference>
<evidence type="ECO:0000313" key="10">
    <source>
        <dbReference type="EMBL" id="LAA41534.1"/>
    </source>
</evidence>
<protein>
    <submittedName>
        <fullName evidence="10">Uncharacterized protein</fullName>
    </submittedName>
</protein>
<evidence type="ECO:0000256" key="6">
    <source>
        <dbReference type="ARBA" id="ARBA00022924"/>
    </source>
</evidence>
<feature type="signal peptide" evidence="9">
    <location>
        <begin position="1"/>
        <end position="25"/>
    </location>
</feature>
<dbReference type="GO" id="GO:0005576">
    <property type="term" value="C:extracellular region"/>
    <property type="evidence" value="ECO:0007669"/>
    <property type="project" value="UniProtKB-SubCell"/>
</dbReference>
<evidence type="ECO:0000256" key="8">
    <source>
        <dbReference type="SAM" id="MobiDB-lite"/>
    </source>
</evidence>
<feature type="chain" id="PRO_5013608792" evidence="9">
    <location>
        <begin position="26"/>
        <end position="131"/>
    </location>
</feature>
<dbReference type="SMART" id="SM00183">
    <property type="entry name" value="NAT_PEP"/>
    <property type="match status" value="1"/>
</dbReference>
<dbReference type="GO" id="GO:0090729">
    <property type="term" value="F:toxin activity"/>
    <property type="evidence" value="ECO:0007669"/>
    <property type="project" value="UniProtKB-KW"/>
</dbReference>
<dbReference type="GO" id="GO:0005179">
    <property type="term" value="F:hormone activity"/>
    <property type="evidence" value="ECO:0007669"/>
    <property type="project" value="InterPro"/>
</dbReference>
<reference evidence="10" key="2">
    <citation type="submission" date="2017-11" db="EMBL/GenBank/DDBJ databases">
        <title>Coralsnake Venomics: Analyses of Venom Gland Transcriptomes and Proteomes of Six Brazilian Taxa.</title>
        <authorList>
            <person name="Aird S.D."/>
            <person name="Jorge da Silva N."/>
            <person name="Qiu L."/>
            <person name="Villar-Briones A."/>
            <person name="Aparecida-Saddi V."/>
            <person name="Campos-Telles M.P."/>
            <person name="Grau M."/>
            <person name="Mikheyev A.S."/>
        </authorList>
    </citation>
    <scope>NUCLEOTIDE SEQUENCE</scope>
    <source>
        <tissue evidence="10">Venom_gland</tissue>
    </source>
</reference>
<dbReference type="GO" id="GO:0042311">
    <property type="term" value="P:vasodilation"/>
    <property type="evidence" value="ECO:0007669"/>
    <property type="project" value="UniProtKB-KW"/>
</dbReference>
<organism evidence="10">
    <name type="scientific">Micrurus corallinus</name>
    <name type="common">Brazilian coral snake</name>
    <dbReference type="NCBI Taxonomy" id="54390"/>
    <lineage>
        <taxon>Eukaryota</taxon>
        <taxon>Metazoa</taxon>
        <taxon>Chordata</taxon>
        <taxon>Craniata</taxon>
        <taxon>Vertebrata</taxon>
        <taxon>Euteleostomi</taxon>
        <taxon>Lepidosauria</taxon>
        <taxon>Squamata</taxon>
        <taxon>Bifurcata</taxon>
        <taxon>Unidentata</taxon>
        <taxon>Episquamata</taxon>
        <taxon>Toxicofera</taxon>
        <taxon>Serpentes</taxon>
        <taxon>Colubroidea</taxon>
        <taxon>Elapidae</taxon>
        <taxon>Elapinae</taxon>
        <taxon>Micrurus</taxon>
    </lineage>
</organism>
<keyword evidence="7" id="KW-1015">Disulfide bond</keyword>
<dbReference type="InterPro" id="IPR000663">
    <property type="entry name" value="Natr_peptide"/>
</dbReference>
<evidence type="ECO:0000256" key="1">
    <source>
        <dbReference type="ARBA" id="ARBA00004613"/>
    </source>
</evidence>
<dbReference type="EMBL" id="IACJ01048851">
    <property type="protein sequence ID" value="LAA41534.1"/>
    <property type="molecule type" value="Transcribed_RNA"/>
</dbReference>
<comment type="subcellular location">
    <subcellularLocation>
        <location evidence="1">Secreted</location>
    </subcellularLocation>
</comment>
<evidence type="ECO:0000256" key="9">
    <source>
        <dbReference type="SAM" id="SignalP"/>
    </source>
</evidence>
<evidence type="ECO:0000256" key="3">
    <source>
        <dbReference type="ARBA" id="ARBA00022429"/>
    </source>
</evidence>
<evidence type="ECO:0000256" key="2">
    <source>
        <dbReference type="ARBA" id="ARBA00009041"/>
    </source>
</evidence>
<comment type="similarity">
    <text evidence="2">Belongs to the natriuretic peptide family.</text>
</comment>
<keyword evidence="5" id="KW-0800">Toxin</keyword>
<keyword evidence="3" id="KW-0838">Vasoactive</keyword>
<evidence type="ECO:0000256" key="5">
    <source>
        <dbReference type="ARBA" id="ARBA00022656"/>
    </source>
</evidence>
<keyword evidence="6" id="KW-0382">Hypotensive agent</keyword>
<dbReference type="AlphaFoldDB" id="A0A2D4F243"/>
<keyword evidence="9" id="KW-0732">Signal</keyword>
<accession>A0A2D4F243</accession>
<keyword evidence="4" id="KW-0964">Secreted</keyword>
<feature type="region of interest" description="Disordered" evidence="8">
    <location>
        <begin position="101"/>
        <end position="131"/>
    </location>
</feature>
<evidence type="ECO:0000256" key="7">
    <source>
        <dbReference type="ARBA" id="ARBA00023157"/>
    </source>
</evidence>
<proteinExistence type="inferred from homology"/>
<evidence type="ECO:0000256" key="4">
    <source>
        <dbReference type="ARBA" id="ARBA00022525"/>
    </source>
</evidence>
<keyword evidence="3" id="KW-0840">Vasodilator</keyword>